<comment type="subcellular location">
    <subcellularLocation>
        <location evidence="2">Cytoplasm</location>
    </subcellularLocation>
</comment>
<dbReference type="GO" id="GO:0000049">
    <property type="term" value="F:tRNA binding"/>
    <property type="evidence" value="ECO:0007669"/>
    <property type="project" value="UniProtKB-UniRule"/>
</dbReference>
<evidence type="ECO:0000256" key="1">
    <source>
        <dbReference type="ARBA" id="ARBA00009673"/>
    </source>
</evidence>
<dbReference type="InterPro" id="IPR003732">
    <property type="entry name" value="Daa-tRNA_deacyls_DTD"/>
</dbReference>
<comment type="catalytic activity">
    <reaction evidence="2">
        <text>a D-aminoacyl-tRNA + H2O = a tRNA + a D-alpha-amino acid + H(+)</text>
        <dbReference type="Rhea" id="RHEA:13953"/>
        <dbReference type="Rhea" id="RHEA-COMP:10123"/>
        <dbReference type="Rhea" id="RHEA-COMP:10124"/>
        <dbReference type="ChEBI" id="CHEBI:15377"/>
        <dbReference type="ChEBI" id="CHEBI:15378"/>
        <dbReference type="ChEBI" id="CHEBI:59871"/>
        <dbReference type="ChEBI" id="CHEBI:78442"/>
        <dbReference type="ChEBI" id="CHEBI:79333"/>
        <dbReference type="EC" id="3.1.1.96"/>
    </reaction>
</comment>
<dbReference type="RefSeq" id="WP_066227286.1">
    <property type="nucleotide sequence ID" value="NZ_JALKTV010000002.1"/>
</dbReference>
<evidence type="ECO:0000256" key="2">
    <source>
        <dbReference type="HAMAP-Rule" id="MF_00518"/>
    </source>
</evidence>
<protein>
    <recommendedName>
        <fullName evidence="2">D-aminoacyl-tRNA deacylase</fullName>
        <shortName evidence="2">DTD</shortName>
        <ecNumber evidence="2">3.1.1.96</ecNumber>
    </recommendedName>
    <alternativeName>
        <fullName evidence="2">Gly-tRNA(Ala) deacylase</fullName>
        <ecNumber evidence="2">3.1.1.-</ecNumber>
    </alternativeName>
</protein>
<evidence type="ECO:0000313" key="4">
    <source>
        <dbReference type="Proteomes" id="UP000075666"/>
    </source>
</evidence>
<gene>
    <name evidence="2" type="primary">dtd</name>
    <name evidence="3" type="ORF">B4102_1695</name>
</gene>
<reference evidence="3 4" key="1">
    <citation type="submission" date="2016-01" db="EMBL/GenBank/DDBJ databases">
        <title>Genome Sequences of Twelve Sporeforming Bacillus Species Isolated from Foods.</title>
        <authorList>
            <person name="Berendsen E.M."/>
            <person name="Wells-Bennik M.H."/>
            <person name="Krawcyk A.O."/>
            <person name="De Jong A."/>
            <person name="Holsappel S."/>
            <person name="Eijlander R.T."/>
            <person name="Kuipers O.P."/>
        </authorList>
    </citation>
    <scope>NUCLEOTIDE SEQUENCE [LARGE SCALE GENOMIC DNA]</scope>
    <source>
        <strain evidence="3 4">B4102</strain>
    </source>
</reference>
<dbReference type="PATRIC" id="fig|46224.3.peg.752"/>
<feature type="short sequence motif" description="Gly-cisPro motif, important for rejection of L-amino acids" evidence="2">
    <location>
        <begin position="137"/>
        <end position="138"/>
    </location>
</feature>
<name>A0A150LFU4_9BACI</name>
<dbReference type="PANTHER" id="PTHR10472">
    <property type="entry name" value="D-TYROSYL-TRNA TYR DEACYLASE"/>
    <property type="match status" value="1"/>
</dbReference>
<comment type="catalytic activity">
    <reaction evidence="2">
        <text>glycyl-tRNA(Ala) + H2O = tRNA(Ala) + glycine + H(+)</text>
        <dbReference type="Rhea" id="RHEA:53744"/>
        <dbReference type="Rhea" id="RHEA-COMP:9657"/>
        <dbReference type="Rhea" id="RHEA-COMP:13640"/>
        <dbReference type="ChEBI" id="CHEBI:15377"/>
        <dbReference type="ChEBI" id="CHEBI:15378"/>
        <dbReference type="ChEBI" id="CHEBI:57305"/>
        <dbReference type="ChEBI" id="CHEBI:78442"/>
        <dbReference type="ChEBI" id="CHEBI:78522"/>
    </reaction>
</comment>
<dbReference type="EC" id="3.1.1.96" evidence="2"/>
<comment type="function">
    <text evidence="2">An aminoacyl-tRNA editing enzyme that deacylates mischarged D-aminoacyl-tRNAs. Also deacylates mischarged glycyl-tRNA(Ala), protecting cells against glycine mischarging by AlaRS. Acts via tRNA-based rather than protein-based catalysis; rejects L-amino acids rather than detecting D-amino acids in the active site. By recycling D-aminoacyl-tRNA to D-amino acids and free tRNA molecules, this enzyme counteracts the toxicity associated with the formation of D-aminoacyl-tRNA entities in vivo and helps enforce protein L-homochirality.</text>
</comment>
<dbReference type="AlphaFoldDB" id="A0A150LFU4"/>
<dbReference type="GO" id="GO:0051500">
    <property type="term" value="F:D-tyrosyl-tRNA(Tyr) deacylase activity"/>
    <property type="evidence" value="ECO:0007669"/>
    <property type="project" value="TreeGrafter"/>
</dbReference>
<evidence type="ECO:0000313" key="3">
    <source>
        <dbReference type="EMBL" id="KYD10909.1"/>
    </source>
</evidence>
<keyword evidence="2" id="KW-0963">Cytoplasm</keyword>
<dbReference type="NCBIfam" id="TIGR00256">
    <property type="entry name" value="D-aminoacyl-tRNA deacylase"/>
    <property type="match status" value="1"/>
</dbReference>
<dbReference type="OrthoDB" id="9801395at2"/>
<dbReference type="FunFam" id="3.50.80.10:FF:000001">
    <property type="entry name" value="D-aminoacyl-tRNA deacylase"/>
    <property type="match status" value="1"/>
</dbReference>
<keyword evidence="4" id="KW-1185">Reference proteome</keyword>
<keyword evidence="2" id="KW-0694">RNA-binding</keyword>
<dbReference type="GO" id="GO:0043908">
    <property type="term" value="F:Ser(Gly)-tRNA(Ala) hydrolase activity"/>
    <property type="evidence" value="ECO:0007669"/>
    <property type="project" value="UniProtKB-UniRule"/>
</dbReference>
<dbReference type="EMBL" id="LQYN01000011">
    <property type="protein sequence ID" value="KYD10909.1"/>
    <property type="molecule type" value="Genomic_DNA"/>
</dbReference>
<sequence>MRVVLQRSKQANVKVNGEVVGEITNGFVLLVGITHNDTEADVKYLADKIVNLRIFEDENEKMNYSLLDVGGQILSVSQFTLYGDCRKGRRPNFMDAAKPEKAEILYNLFNHMLRDKGVFVATGQFGAMMDVSLINDGPVTLIVES</sequence>
<dbReference type="GO" id="GO:0106026">
    <property type="term" value="F:Gly-tRNA(Ala) deacylase activity"/>
    <property type="evidence" value="ECO:0007669"/>
    <property type="project" value="UniProtKB-UniRule"/>
</dbReference>
<dbReference type="PANTHER" id="PTHR10472:SF5">
    <property type="entry name" value="D-AMINOACYL-TRNA DEACYLASE 1"/>
    <property type="match status" value="1"/>
</dbReference>
<dbReference type="GeneID" id="62497322"/>
<comment type="subunit">
    <text evidence="2">Homodimer.</text>
</comment>
<comment type="domain">
    <text evidence="2">A Gly-cisPro motif from one monomer fits into the active site of the other monomer to allow specific chiral rejection of L-amino acids.</text>
</comment>
<dbReference type="HAMAP" id="MF_00518">
    <property type="entry name" value="Deacylase_Dtd"/>
    <property type="match status" value="1"/>
</dbReference>
<dbReference type="CDD" id="cd00563">
    <property type="entry name" value="Dtyr_deacylase"/>
    <property type="match status" value="1"/>
</dbReference>
<dbReference type="GO" id="GO:0019478">
    <property type="term" value="P:D-amino acid catabolic process"/>
    <property type="evidence" value="ECO:0007669"/>
    <property type="project" value="UniProtKB-UniRule"/>
</dbReference>
<dbReference type="Pfam" id="PF02580">
    <property type="entry name" value="Tyr_Deacylase"/>
    <property type="match status" value="1"/>
</dbReference>
<comment type="caution">
    <text evidence="3">The sequence shown here is derived from an EMBL/GenBank/DDBJ whole genome shotgun (WGS) entry which is preliminary data.</text>
</comment>
<dbReference type="EC" id="3.1.1.-" evidence="2"/>
<comment type="similarity">
    <text evidence="1 2">Belongs to the DTD family.</text>
</comment>
<dbReference type="STRING" id="46224.B4102_1695"/>
<accession>A0A150LFU4</accession>
<dbReference type="GO" id="GO:0005737">
    <property type="term" value="C:cytoplasm"/>
    <property type="evidence" value="ECO:0007669"/>
    <property type="project" value="UniProtKB-SubCell"/>
</dbReference>
<dbReference type="Gene3D" id="3.50.80.10">
    <property type="entry name" value="D-tyrosyl-tRNA(Tyr) deacylase"/>
    <property type="match status" value="1"/>
</dbReference>
<organism evidence="3 4">
    <name type="scientific">Heyndrickxia sporothermodurans</name>
    <dbReference type="NCBI Taxonomy" id="46224"/>
    <lineage>
        <taxon>Bacteria</taxon>
        <taxon>Bacillati</taxon>
        <taxon>Bacillota</taxon>
        <taxon>Bacilli</taxon>
        <taxon>Bacillales</taxon>
        <taxon>Bacillaceae</taxon>
        <taxon>Heyndrickxia</taxon>
    </lineage>
</organism>
<keyword evidence="2" id="KW-0820">tRNA-binding</keyword>
<proteinExistence type="inferred from homology"/>
<dbReference type="SUPFAM" id="SSF69500">
    <property type="entry name" value="DTD-like"/>
    <property type="match status" value="1"/>
</dbReference>
<dbReference type="InterPro" id="IPR023509">
    <property type="entry name" value="DTD-like_sf"/>
</dbReference>
<keyword evidence="2" id="KW-0378">Hydrolase</keyword>
<dbReference type="Proteomes" id="UP000075666">
    <property type="component" value="Unassembled WGS sequence"/>
</dbReference>